<evidence type="ECO:0008006" key="3">
    <source>
        <dbReference type="Google" id="ProtNLM"/>
    </source>
</evidence>
<organism evidence="1 2">
    <name type="scientific">Gossypium lobatum</name>
    <dbReference type="NCBI Taxonomy" id="34289"/>
    <lineage>
        <taxon>Eukaryota</taxon>
        <taxon>Viridiplantae</taxon>
        <taxon>Streptophyta</taxon>
        <taxon>Embryophyta</taxon>
        <taxon>Tracheophyta</taxon>
        <taxon>Spermatophyta</taxon>
        <taxon>Magnoliopsida</taxon>
        <taxon>eudicotyledons</taxon>
        <taxon>Gunneridae</taxon>
        <taxon>Pentapetalae</taxon>
        <taxon>rosids</taxon>
        <taxon>malvids</taxon>
        <taxon>Malvales</taxon>
        <taxon>Malvaceae</taxon>
        <taxon>Malvoideae</taxon>
        <taxon>Gossypium</taxon>
    </lineage>
</organism>
<sequence length="109" mass="12369">VLHPPLLLWVKVNVDTGYSGPNQKAISRIIVEDELGKILGSGYRFHTWVNMIFMAERWWMQKLCREVKACHFKFSPRGCNIAAHAMAVIGQQGLSEEVPPKVHEIVAED</sequence>
<feature type="non-terminal residue" evidence="1">
    <location>
        <position position="109"/>
    </location>
</feature>
<proteinExistence type="predicted"/>
<protein>
    <recommendedName>
        <fullName evidence="3">RNase H type-1 domain-containing protein</fullName>
    </recommendedName>
</protein>
<dbReference type="Proteomes" id="UP000593572">
    <property type="component" value="Unassembled WGS sequence"/>
</dbReference>
<dbReference type="EMBL" id="JABEZX010000011">
    <property type="protein sequence ID" value="MBA0570455.1"/>
    <property type="molecule type" value="Genomic_DNA"/>
</dbReference>
<reference evidence="1 2" key="1">
    <citation type="journal article" date="2019" name="Genome Biol. Evol.">
        <title>Insights into the evolution of the New World diploid cottons (Gossypium, subgenus Houzingenia) based on genome sequencing.</title>
        <authorList>
            <person name="Grover C.E."/>
            <person name="Arick M.A. 2nd"/>
            <person name="Thrash A."/>
            <person name="Conover J.L."/>
            <person name="Sanders W.S."/>
            <person name="Peterson D.G."/>
            <person name="Frelichowski J.E."/>
            <person name="Scheffler J.A."/>
            <person name="Scheffler B.E."/>
            <person name="Wendel J.F."/>
        </authorList>
    </citation>
    <scope>NUCLEOTIDE SEQUENCE [LARGE SCALE GENOMIC DNA]</scope>
    <source>
        <strain evidence="1">157</strain>
        <tissue evidence="1">Leaf</tissue>
    </source>
</reference>
<name>A0A7J8N0M5_9ROSI</name>
<evidence type="ECO:0000313" key="1">
    <source>
        <dbReference type="EMBL" id="MBA0570455.1"/>
    </source>
</evidence>
<accession>A0A7J8N0M5</accession>
<evidence type="ECO:0000313" key="2">
    <source>
        <dbReference type="Proteomes" id="UP000593572"/>
    </source>
</evidence>
<dbReference type="AlphaFoldDB" id="A0A7J8N0M5"/>
<keyword evidence="2" id="KW-1185">Reference proteome</keyword>
<gene>
    <name evidence="1" type="ORF">Golob_004111</name>
</gene>
<comment type="caution">
    <text evidence="1">The sequence shown here is derived from an EMBL/GenBank/DDBJ whole genome shotgun (WGS) entry which is preliminary data.</text>
</comment>